<protein>
    <submittedName>
        <fullName evidence="1">UDP-N-acetyl glucosamine 2-epimerase</fullName>
    </submittedName>
</protein>
<organism evidence="1 2">
    <name type="scientific">Candidatus Dojkabacteria bacterium</name>
    <dbReference type="NCBI Taxonomy" id="2099670"/>
    <lineage>
        <taxon>Bacteria</taxon>
        <taxon>Candidatus Dojkabacteria</taxon>
    </lineage>
</organism>
<dbReference type="SUPFAM" id="SSF53756">
    <property type="entry name" value="UDP-Glycosyltransferase/glycogen phosphorylase"/>
    <property type="match status" value="1"/>
</dbReference>
<reference evidence="1 2" key="1">
    <citation type="journal article" date="2020" name="Biotechnol. Biofuels">
        <title>New insights from the biogas microbiome by comprehensive genome-resolved metagenomics of nearly 1600 species originating from multiple anaerobic digesters.</title>
        <authorList>
            <person name="Campanaro S."/>
            <person name="Treu L."/>
            <person name="Rodriguez-R L.M."/>
            <person name="Kovalovszki A."/>
            <person name="Ziels R.M."/>
            <person name="Maus I."/>
            <person name="Zhu X."/>
            <person name="Kougias P.G."/>
            <person name="Basile A."/>
            <person name="Luo G."/>
            <person name="Schluter A."/>
            <person name="Konstantinidis K.T."/>
            <person name="Angelidaki I."/>
        </authorList>
    </citation>
    <scope>NUCLEOTIDE SEQUENCE [LARGE SCALE GENOMIC DNA]</scope>
    <source>
        <strain evidence="1">AS06rmzACSIP_65</strain>
    </source>
</reference>
<comment type="caution">
    <text evidence="1">The sequence shown here is derived from an EMBL/GenBank/DDBJ whole genome shotgun (WGS) entry which is preliminary data.</text>
</comment>
<dbReference type="EMBL" id="JAAZBX010000010">
    <property type="protein sequence ID" value="NLD25529.1"/>
    <property type="molecule type" value="Genomic_DNA"/>
</dbReference>
<evidence type="ECO:0000313" key="2">
    <source>
        <dbReference type="Proteomes" id="UP000545876"/>
    </source>
</evidence>
<accession>A0A847D0L5</accession>
<dbReference type="Proteomes" id="UP000545876">
    <property type="component" value="Unassembled WGS sequence"/>
</dbReference>
<dbReference type="Gene3D" id="3.40.50.2000">
    <property type="entry name" value="Glycogen Phosphorylase B"/>
    <property type="match status" value="1"/>
</dbReference>
<dbReference type="AlphaFoldDB" id="A0A847D0L5"/>
<evidence type="ECO:0000313" key="1">
    <source>
        <dbReference type="EMBL" id="NLD25529.1"/>
    </source>
</evidence>
<name>A0A847D0L5_9BACT</name>
<gene>
    <name evidence="1" type="ORF">GX656_02715</name>
</gene>
<proteinExistence type="predicted"/>
<sequence>MKTSKKPIYIILGTRAQFIKMAPIMAEMGKRNLSYTLIYTAQHRENVVLSVFDKKLMYDFVDNYKDCKRGALFSKIHPSGRVVVLNLV</sequence>